<evidence type="ECO:0000313" key="2">
    <source>
        <dbReference type="Proteomes" id="UP000009234"/>
    </source>
</evidence>
<sequence>MKLSVRCCLDEKEIAEIIAKEKRIYESAGLEIEEMEIIEICPGDTNVRCVIRDKKPVKQILGSKAQNLVMNQN</sequence>
<dbReference type="HOGENOM" id="CLU_2698661_0_0_9"/>
<name>F6DSL3_DESRL</name>
<evidence type="ECO:0000313" key="1">
    <source>
        <dbReference type="EMBL" id="AEG61103.1"/>
    </source>
</evidence>
<dbReference type="AlphaFoldDB" id="F6DSL3"/>
<protein>
    <submittedName>
        <fullName evidence="1">Uncharacterized protein</fullName>
    </submittedName>
</protein>
<dbReference type="RefSeq" id="WP_013842855.1">
    <property type="nucleotide sequence ID" value="NC_015589.1"/>
</dbReference>
<accession>F6DSL3</accession>
<keyword evidence="2" id="KW-1185">Reference proteome</keyword>
<proteinExistence type="predicted"/>
<dbReference type="EMBL" id="CP002780">
    <property type="protein sequence ID" value="AEG61103.1"/>
    <property type="molecule type" value="Genomic_DNA"/>
</dbReference>
<reference evidence="1 2" key="2">
    <citation type="journal article" date="2012" name="Stand. Genomic Sci.">
        <title>Complete genome sequence of the sulfate-reducing firmicute Desulfotomaculum ruminis type strain (DL(T)).</title>
        <authorList>
            <person name="Spring S."/>
            <person name="Visser M."/>
            <person name="Lu M."/>
            <person name="Copeland A."/>
            <person name="Lapidus A."/>
            <person name="Lucas S."/>
            <person name="Cheng J.F."/>
            <person name="Han C."/>
            <person name="Tapia R."/>
            <person name="Goodwin L.A."/>
            <person name="Pitluck S."/>
            <person name="Ivanova N."/>
            <person name="Land M."/>
            <person name="Hauser L."/>
            <person name="Larimer F."/>
            <person name="Rohde M."/>
            <person name="Goker M."/>
            <person name="Detter J.C."/>
            <person name="Kyrpides N.C."/>
            <person name="Woyke T."/>
            <person name="Schaap P.J."/>
            <person name="Plugge C.M."/>
            <person name="Muyzer G."/>
            <person name="Kuever J."/>
            <person name="Pereira I.A."/>
            <person name="Parshina S.N."/>
            <person name="Bernier-Latmani R."/>
            <person name="Stams A.J."/>
            <person name="Klenk H.P."/>
        </authorList>
    </citation>
    <scope>NUCLEOTIDE SEQUENCE [LARGE SCALE GENOMIC DNA]</scope>
    <source>
        <strain evidence="2">ATCC 23193 / DSM 2154 / NCIB 8452 / DL</strain>
    </source>
</reference>
<dbReference type="Proteomes" id="UP000009234">
    <property type="component" value="Chromosome"/>
</dbReference>
<organism evidence="1 2">
    <name type="scientific">Desulforamulus ruminis (strain ATCC 23193 / DSM 2154 / NCIMB 8452 / DL)</name>
    <name type="common">Desulfotomaculum ruminis</name>
    <dbReference type="NCBI Taxonomy" id="696281"/>
    <lineage>
        <taxon>Bacteria</taxon>
        <taxon>Bacillati</taxon>
        <taxon>Bacillota</taxon>
        <taxon>Clostridia</taxon>
        <taxon>Eubacteriales</taxon>
        <taxon>Peptococcaceae</taxon>
        <taxon>Desulforamulus</taxon>
    </lineage>
</organism>
<dbReference type="KEGG" id="dru:Desru_2889"/>
<gene>
    <name evidence="1" type="ordered locus">Desru_2889</name>
</gene>
<reference evidence="2" key="1">
    <citation type="submission" date="2011-05" db="EMBL/GenBank/DDBJ databases">
        <title>Complete sequence of Desulfotomaculum ruminis DSM 2154.</title>
        <authorList>
            <person name="Lucas S."/>
            <person name="Copeland A."/>
            <person name="Lapidus A."/>
            <person name="Cheng J.-F."/>
            <person name="Goodwin L."/>
            <person name="Pitluck S."/>
            <person name="Lu M."/>
            <person name="Detter J.C."/>
            <person name="Han C."/>
            <person name="Tapia R."/>
            <person name="Land M."/>
            <person name="Hauser L."/>
            <person name="Kyrpides N."/>
            <person name="Ivanova N."/>
            <person name="Mikhailova N."/>
            <person name="Pagani I."/>
            <person name="Stams A.J.M."/>
            <person name="Plugge C.M."/>
            <person name="Muyzer G."/>
            <person name="Kuever J."/>
            <person name="Parshina S.N."/>
            <person name="Ivanova A.E."/>
            <person name="Nazina T.N."/>
            <person name="Brambilla E."/>
            <person name="Spring S."/>
            <person name="Klenk H.-P."/>
            <person name="Woyke T."/>
        </authorList>
    </citation>
    <scope>NUCLEOTIDE SEQUENCE [LARGE SCALE GENOMIC DNA]</scope>
    <source>
        <strain evidence="2">ATCC 23193 / DSM 2154 / NCIB 8452 / DL</strain>
    </source>
</reference>